<sequence>MAVGSIILIDLILSGDNAILIAMACRNLPPELRTKGVIWGTAGAIGLRMILGAAIIYLLKIPLLQAAGACLLAWIAIKLLVQEEEHETVDAPDRLWQAVKTIIVADAVMSLDNVMAVAGVSHGKPGLLWFGLLVSIPLVVYGSRLFLTLIDRFSIILYGGSAILGWAAGNMLAHDPLLMSFLKDIGFSSYLLGEKILGIFFAVLVLLIGWFMNARQKQKTTTMEV</sequence>
<comment type="caution">
    <text evidence="7">The sequence shown here is derived from an EMBL/GenBank/DDBJ whole genome shotgun (WGS) entry which is preliminary data.</text>
</comment>
<name>A0A6I3SGP9_HELMO</name>
<dbReference type="OrthoDB" id="5295733at2"/>
<dbReference type="PANTHER" id="PTHR30238:SF4">
    <property type="entry name" value="SLL1022 PROTEIN"/>
    <property type="match status" value="1"/>
</dbReference>
<evidence type="ECO:0000256" key="5">
    <source>
        <dbReference type="ARBA" id="ARBA00023136"/>
    </source>
</evidence>
<evidence type="ECO:0000256" key="2">
    <source>
        <dbReference type="ARBA" id="ARBA00007511"/>
    </source>
</evidence>
<evidence type="ECO:0000313" key="8">
    <source>
        <dbReference type="Proteomes" id="UP000430670"/>
    </source>
</evidence>
<comment type="subcellular location">
    <subcellularLocation>
        <location evidence="1">Membrane</location>
        <topology evidence="1">Multi-pass membrane protein</topology>
    </subcellularLocation>
</comment>
<organism evidence="7 8">
    <name type="scientific">Heliobacterium mobile</name>
    <name type="common">Heliobacillus mobilis</name>
    <dbReference type="NCBI Taxonomy" id="28064"/>
    <lineage>
        <taxon>Bacteria</taxon>
        <taxon>Bacillati</taxon>
        <taxon>Bacillota</taxon>
        <taxon>Clostridia</taxon>
        <taxon>Eubacteriales</taxon>
        <taxon>Heliobacteriaceae</taxon>
        <taxon>Heliobacterium</taxon>
    </lineage>
</organism>
<dbReference type="Proteomes" id="UP000430670">
    <property type="component" value="Unassembled WGS sequence"/>
</dbReference>
<comment type="similarity">
    <text evidence="2">Belongs to the TerC family.</text>
</comment>
<dbReference type="NCBIfam" id="TIGR03717">
    <property type="entry name" value="R_switched_YjbE"/>
    <property type="match status" value="1"/>
</dbReference>
<dbReference type="InterPro" id="IPR005496">
    <property type="entry name" value="Integral_membrane_TerC"/>
</dbReference>
<gene>
    <name evidence="7" type="ORF">GJ688_03320</name>
</gene>
<dbReference type="InterPro" id="IPR022301">
    <property type="entry name" value="Integral_membrane_YjbE"/>
</dbReference>
<accession>A0A6I3SGP9</accession>
<feature type="transmembrane region" description="Helical" evidence="6">
    <location>
        <begin position="126"/>
        <end position="143"/>
    </location>
</feature>
<reference evidence="7 8" key="1">
    <citation type="submission" date="2019-11" db="EMBL/GenBank/DDBJ databases">
        <title>Whole-genome sequence of a the green, strictly anaerobic photosynthetic bacterium Heliobacillus mobilis DSM 6151.</title>
        <authorList>
            <person name="Kyndt J.A."/>
            <person name="Meyer T.E."/>
        </authorList>
    </citation>
    <scope>NUCLEOTIDE SEQUENCE [LARGE SCALE GENOMIC DNA]</scope>
    <source>
        <strain evidence="7 8">DSM 6151</strain>
    </source>
</reference>
<dbReference type="AlphaFoldDB" id="A0A6I3SGP9"/>
<feature type="transmembrane region" description="Helical" evidence="6">
    <location>
        <begin position="37"/>
        <end position="57"/>
    </location>
</feature>
<dbReference type="EMBL" id="WNKU01000002">
    <property type="protein sequence ID" value="MTV48009.1"/>
    <property type="molecule type" value="Genomic_DNA"/>
</dbReference>
<dbReference type="PANTHER" id="PTHR30238">
    <property type="entry name" value="MEMBRANE BOUND PREDICTED REDOX MODULATOR"/>
    <property type="match status" value="1"/>
</dbReference>
<evidence type="ECO:0000313" key="7">
    <source>
        <dbReference type="EMBL" id="MTV48009.1"/>
    </source>
</evidence>
<protein>
    <submittedName>
        <fullName evidence="7">YjbE family putative metal transport protein</fullName>
    </submittedName>
</protein>
<feature type="transmembrane region" description="Helical" evidence="6">
    <location>
        <begin position="6"/>
        <end position="25"/>
    </location>
</feature>
<dbReference type="Pfam" id="PF03741">
    <property type="entry name" value="TerC"/>
    <property type="match status" value="1"/>
</dbReference>
<keyword evidence="5 6" id="KW-0472">Membrane</keyword>
<evidence type="ECO:0000256" key="4">
    <source>
        <dbReference type="ARBA" id="ARBA00022989"/>
    </source>
</evidence>
<evidence type="ECO:0000256" key="3">
    <source>
        <dbReference type="ARBA" id="ARBA00022692"/>
    </source>
</evidence>
<feature type="transmembrane region" description="Helical" evidence="6">
    <location>
        <begin position="155"/>
        <end position="173"/>
    </location>
</feature>
<evidence type="ECO:0000256" key="6">
    <source>
        <dbReference type="SAM" id="Phobius"/>
    </source>
</evidence>
<keyword evidence="8" id="KW-1185">Reference proteome</keyword>
<feature type="transmembrane region" description="Helical" evidence="6">
    <location>
        <begin position="196"/>
        <end position="213"/>
    </location>
</feature>
<keyword evidence="4 6" id="KW-1133">Transmembrane helix</keyword>
<dbReference type="GO" id="GO:0016020">
    <property type="term" value="C:membrane"/>
    <property type="evidence" value="ECO:0007669"/>
    <property type="project" value="UniProtKB-SubCell"/>
</dbReference>
<proteinExistence type="inferred from homology"/>
<evidence type="ECO:0000256" key="1">
    <source>
        <dbReference type="ARBA" id="ARBA00004141"/>
    </source>
</evidence>
<keyword evidence="3 6" id="KW-0812">Transmembrane</keyword>